<reference evidence="2 3" key="1">
    <citation type="submission" date="2019-07" db="EMBL/GenBank/DDBJ databases">
        <title>Tepidimonas sediminis YIM 72259 draft genome.</title>
        <authorList>
            <person name="Da Costa M.S."/>
            <person name="Froufe H.J.C."/>
            <person name="Egas C."/>
            <person name="Albuquerque L."/>
        </authorList>
    </citation>
    <scope>NUCLEOTIDE SEQUENCE [LARGE SCALE GENOMIC DNA]</scope>
    <source>
        <strain evidence="2 3">YIM 72259</strain>
    </source>
</reference>
<evidence type="ECO:0000313" key="3">
    <source>
        <dbReference type="Proteomes" id="UP000320225"/>
    </source>
</evidence>
<evidence type="ECO:0000259" key="1">
    <source>
        <dbReference type="PROSITE" id="PS50887"/>
    </source>
</evidence>
<dbReference type="InterPro" id="IPR000160">
    <property type="entry name" value="GGDEF_dom"/>
</dbReference>
<proteinExistence type="predicted"/>
<dbReference type="EMBL" id="VJND01000013">
    <property type="protein sequence ID" value="TSE24378.1"/>
    <property type="molecule type" value="Genomic_DNA"/>
</dbReference>
<dbReference type="InterPro" id="IPR029787">
    <property type="entry name" value="Nucleotide_cyclase"/>
</dbReference>
<accession>A0A554WLC3</accession>
<keyword evidence="3" id="KW-1185">Reference proteome</keyword>
<organism evidence="2 3">
    <name type="scientific">Tepidimonas sediminis</name>
    <dbReference type="NCBI Taxonomy" id="2588941"/>
    <lineage>
        <taxon>Bacteria</taxon>
        <taxon>Pseudomonadati</taxon>
        <taxon>Pseudomonadota</taxon>
        <taxon>Betaproteobacteria</taxon>
        <taxon>Burkholderiales</taxon>
        <taxon>Tepidimonas</taxon>
    </lineage>
</organism>
<comment type="caution">
    <text evidence="2">The sequence shown here is derived from an EMBL/GenBank/DDBJ whole genome shotgun (WGS) entry which is preliminary data.</text>
</comment>
<protein>
    <submittedName>
        <fullName evidence="2">GGDEF: diguanylate cyclase (GGDEF) domain protein</fullName>
    </submittedName>
</protein>
<dbReference type="Gene3D" id="3.30.70.270">
    <property type="match status" value="1"/>
</dbReference>
<dbReference type="OrthoDB" id="9157276at2"/>
<dbReference type="SMART" id="SM00267">
    <property type="entry name" value="GGDEF"/>
    <property type="match status" value="1"/>
</dbReference>
<dbReference type="RefSeq" id="WP_143896255.1">
    <property type="nucleotide sequence ID" value="NZ_VJND01000013.1"/>
</dbReference>
<dbReference type="AlphaFoldDB" id="A0A554WLC3"/>
<feature type="domain" description="GGDEF" evidence="1">
    <location>
        <begin position="68"/>
        <end position="195"/>
    </location>
</feature>
<sequence>MPSPLLAAAWVASVLLALAAGAWAGVRWARRRWPPDWPLRRGDTGLPNRAAALDYLVRVASVAERRRCGVAVLVIQADPPHAHAAPVLERALALRLVPRLRAHEMLAHWGPAEFVVVLPDADVPGALVLAEDLRQLAAAGRDDGVVPVSISIGVHGRAPRADQDLRELAAEMVIAAQRALEATHANGPGRIEIEP</sequence>
<dbReference type="Proteomes" id="UP000320225">
    <property type="component" value="Unassembled WGS sequence"/>
</dbReference>
<dbReference type="InterPro" id="IPR043128">
    <property type="entry name" value="Rev_trsase/Diguanyl_cyclase"/>
</dbReference>
<gene>
    <name evidence="2" type="ORF">Tsedi_02032</name>
</gene>
<name>A0A554WLC3_9BURK</name>
<dbReference type="SUPFAM" id="SSF55073">
    <property type="entry name" value="Nucleotide cyclase"/>
    <property type="match status" value="1"/>
</dbReference>
<dbReference type="PROSITE" id="PS50887">
    <property type="entry name" value="GGDEF"/>
    <property type="match status" value="1"/>
</dbReference>
<evidence type="ECO:0000313" key="2">
    <source>
        <dbReference type="EMBL" id="TSE24378.1"/>
    </source>
</evidence>